<evidence type="ECO:0000313" key="1">
    <source>
        <dbReference type="EMBL" id="CAI5455719.1"/>
    </source>
</evidence>
<dbReference type="Proteomes" id="UP001152747">
    <property type="component" value="Unassembled WGS sequence"/>
</dbReference>
<evidence type="ECO:0000313" key="2">
    <source>
        <dbReference type="Proteomes" id="UP001152747"/>
    </source>
</evidence>
<comment type="caution">
    <text evidence="1">The sequence shown here is derived from an EMBL/GenBank/DDBJ whole genome shotgun (WGS) entry which is preliminary data.</text>
</comment>
<proteinExistence type="predicted"/>
<dbReference type="AlphaFoldDB" id="A0A9P1J094"/>
<organism evidence="1 2">
    <name type="scientific">Caenorhabditis angaria</name>
    <dbReference type="NCBI Taxonomy" id="860376"/>
    <lineage>
        <taxon>Eukaryota</taxon>
        <taxon>Metazoa</taxon>
        <taxon>Ecdysozoa</taxon>
        <taxon>Nematoda</taxon>
        <taxon>Chromadorea</taxon>
        <taxon>Rhabditida</taxon>
        <taxon>Rhabditina</taxon>
        <taxon>Rhabditomorpha</taxon>
        <taxon>Rhabditoidea</taxon>
        <taxon>Rhabditidae</taxon>
        <taxon>Peloderinae</taxon>
        <taxon>Caenorhabditis</taxon>
    </lineage>
</organism>
<name>A0A9P1J094_9PELO</name>
<dbReference type="EMBL" id="CANHGI010000006">
    <property type="protein sequence ID" value="CAI5455719.1"/>
    <property type="molecule type" value="Genomic_DNA"/>
</dbReference>
<keyword evidence="2" id="KW-1185">Reference proteome</keyword>
<sequence>MTSFYRDIEMIDLSRKEPDQQEFETINLETTFIIPKVPTIVEFLPVEPKNEIIPFGVSREQEIELMGFPINTNMVYEERRKQKETRYCQKSRAEIIVDEIFSRFISTDIYPPADQQTPMESYEMNKKQLLNVKNFLETMKQYTCVSSEEPQNHPIK</sequence>
<reference evidence="1" key="1">
    <citation type="submission" date="2022-11" db="EMBL/GenBank/DDBJ databases">
        <authorList>
            <person name="Kikuchi T."/>
        </authorList>
    </citation>
    <scope>NUCLEOTIDE SEQUENCE</scope>
    <source>
        <strain evidence="1">PS1010</strain>
    </source>
</reference>
<accession>A0A9P1J094</accession>
<protein>
    <submittedName>
        <fullName evidence="1">Uncharacterized protein</fullName>
    </submittedName>
</protein>
<gene>
    <name evidence="1" type="ORF">CAMP_LOCUS18356</name>
</gene>